<organism evidence="2 3">
    <name type="scientific">Micromonospora maritima</name>
    <dbReference type="NCBI Taxonomy" id="986711"/>
    <lineage>
        <taxon>Bacteria</taxon>
        <taxon>Bacillati</taxon>
        <taxon>Actinomycetota</taxon>
        <taxon>Actinomycetes</taxon>
        <taxon>Micromonosporales</taxon>
        <taxon>Micromonosporaceae</taxon>
        <taxon>Micromonospora</taxon>
    </lineage>
</organism>
<dbReference type="Proteomes" id="UP001612812">
    <property type="component" value="Unassembled WGS sequence"/>
</dbReference>
<dbReference type="Pfam" id="PF07553">
    <property type="entry name" value="Lipoprotein_Ltp"/>
    <property type="match status" value="2"/>
</dbReference>
<keyword evidence="3" id="KW-1185">Reference proteome</keyword>
<dbReference type="InterPro" id="IPR011434">
    <property type="entry name" value="Ltp-like_HTH"/>
</dbReference>
<name>A0ABW7ZFD0_9ACTN</name>
<dbReference type="RefSeq" id="WP_396768536.1">
    <property type="nucleotide sequence ID" value="NZ_JBITLA010000002.1"/>
</dbReference>
<evidence type="ECO:0000313" key="2">
    <source>
        <dbReference type="EMBL" id="MFI7261560.1"/>
    </source>
</evidence>
<dbReference type="Gene3D" id="1.10.10.10">
    <property type="entry name" value="Winged helix-like DNA-binding domain superfamily/Winged helix DNA-binding domain"/>
    <property type="match status" value="2"/>
</dbReference>
<comment type="caution">
    <text evidence="2">The sequence shown here is derived from an EMBL/GenBank/DDBJ whole genome shotgun (WGS) entry which is preliminary data.</text>
</comment>
<proteinExistence type="predicted"/>
<sequence>NEQAAKSAQTYLKNGAFSRKGLIEQLSSDAGEGYSLEASTYAVDSLNIDYNEQAAKSAQTYLKNGAFSRKGLIEQLSSDAGDGYTRSEAVYGASEAGL</sequence>
<feature type="non-terminal residue" evidence="2">
    <location>
        <position position="1"/>
    </location>
</feature>
<feature type="domain" description="Putative host cell surface-exposed lipoprotein Ltp-like HTH region" evidence="1">
    <location>
        <begin position="1"/>
        <end position="46"/>
    </location>
</feature>
<dbReference type="EMBL" id="JBITLE010000001">
    <property type="protein sequence ID" value="MFI7261560.1"/>
    <property type="molecule type" value="Genomic_DNA"/>
</dbReference>
<feature type="domain" description="Putative host cell surface-exposed lipoprotein Ltp-like HTH region" evidence="1">
    <location>
        <begin position="49"/>
        <end position="92"/>
    </location>
</feature>
<keyword evidence="2" id="KW-0449">Lipoprotein</keyword>
<protein>
    <submittedName>
        <fullName evidence="2">Ltp family lipoprotein</fullName>
    </submittedName>
</protein>
<reference evidence="2 3" key="1">
    <citation type="submission" date="2024-10" db="EMBL/GenBank/DDBJ databases">
        <title>The Natural Products Discovery Center: Release of the First 8490 Sequenced Strains for Exploring Actinobacteria Biosynthetic Diversity.</title>
        <authorList>
            <person name="Kalkreuter E."/>
            <person name="Kautsar S.A."/>
            <person name="Yang D."/>
            <person name="Bader C.D."/>
            <person name="Teijaro C.N."/>
            <person name="Fluegel L."/>
            <person name="Davis C.M."/>
            <person name="Simpson J.R."/>
            <person name="Lauterbach L."/>
            <person name="Steele A.D."/>
            <person name="Gui C."/>
            <person name="Meng S."/>
            <person name="Li G."/>
            <person name="Viehrig K."/>
            <person name="Ye F."/>
            <person name="Su P."/>
            <person name="Kiefer A.F."/>
            <person name="Nichols A."/>
            <person name="Cepeda A.J."/>
            <person name="Yan W."/>
            <person name="Fan B."/>
            <person name="Jiang Y."/>
            <person name="Adhikari A."/>
            <person name="Zheng C.-J."/>
            <person name="Schuster L."/>
            <person name="Cowan T.M."/>
            <person name="Smanski M.J."/>
            <person name="Chevrette M.G."/>
            <person name="De Carvalho L.P.S."/>
            <person name="Shen B."/>
        </authorList>
    </citation>
    <scope>NUCLEOTIDE SEQUENCE [LARGE SCALE GENOMIC DNA]</scope>
    <source>
        <strain evidence="2 3">NPDC049845</strain>
    </source>
</reference>
<accession>A0ABW7ZFD0</accession>
<gene>
    <name evidence="2" type="ORF">ACIBP4_04525</name>
</gene>
<evidence type="ECO:0000313" key="3">
    <source>
        <dbReference type="Proteomes" id="UP001612812"/>
    </source>
</evidence>
<dbReference type="InterPro" id="IPR036388">
    <property type="entry name" value="WH-like_DNA-bd_sf"/>
</dbReference>
<evidence type="ECO:0000259" key="1">
    <source>
        <dbReference type="Pfam" id="PF07553"/>
    </source>
</evidence>